<comment type="similarity">
    <text evidence="1">Belongs to the polysaccharide synthase family.</text>
</comment>
<organism evidence="4">
    <name type="scientific">Rhodopseudomonas palustris (strain ATCC BAA-98 / CGA009)</name>
    <dbReference type="NCBI Taxonomy" id="258594"/>
    <lineage>
        <taxon>Bacteria</taxon>
        <taxon>Pseudomonadati</taxon>
        <taxon>Pseudomonadota</taxon>
        <taxon>Alphaproteobacteria</taxon>
        <taxon>Hyphomicrobiales</taxon>
        <taxon>Nitrobacteraceae</taxon>
        <taxon>Rhodopseudomonas</taxon>
    </lineage>
</organism>
<feature type="transmembrane region" description="Helical" evidence="2">
    <location>
        <begin position="47"/>
        <end position="68"/>
    </location>
</feature>
<dbReference type="HOGENOM" id="CLU_013560_5_0_5"/>
<dbReference type="EMBL" id="BX572605">
    <property type="protein sequence ID" value="CAE29424.1"/>
    <property type="molecule type" value="Genomic_DNA"/>
</dbReference>
<proteinExistence type="inferred from homology"/>
<dbReference type="PhylomeDB" id="Q6N2R6"/>
<dbReference type="PANTHER" id="PTHR43318:SF1">
    <property type="entry name" value="POLYSACCHARIDE BIOSYNTHESIS PROTEIN EPSC-RELATED"/>
    <property type="match status" value="1"/>
</dbReference>
<dbReference type="InterPro" id="IPR036291">
    <property type="entry name" value="NAD(P)-bd_dom_sf"/>
</dbReference>
<accession>Q6N2R6</accession>
<dbReference type="PANTHER" id="PTHR43318">
    <property type="entry name" value="UDP-N-ACETYLGLUCOSAMINE 4,6-DEHYDRATASE"/>
    <property type="match status" value="1"/>
</dbReference>
<dbReference type="InterPro" id="IPR003869">
    <property type="entry name" value="Polysac_CapD-like"/>
</dbReference>
<dbReference type="eggNOG" id="COG1086">
    <property type="taxonomic scope" value="Bacteria"/>
</dbReference>
<evidence type="ECO:0000313" key="4">
    <source>
        <dbReference type="EMBL" id="CAE29424.1"/>
    </source>
</evidence>
<name>Q6N2R6_RHOPA</name>
<keyword evidence="2" id="KW-1133">Transmembrane helix</keyword>
<evidence type="ECO:0000256" key="2">
    <source>
        <dbReference type="SAM" id="Phobius"/>
    </source>
</evidence>
<dbReference type="SUPFAM" id="SSF51735">
    <property type="entry name" value="NAD(P)-binding Rossmann-fold domains"/>
    <property type="match status" value="1"/>
</dbReference>
<dbReference type="InterPro" id="IPR051203">
    <property type="entry name" value="Polysaccharide_Synthase-Rel"/>
</dbReference>
<keyword evidence="2" id="KW-0472">Membrane</keyword>
<keyword evidence="2" id="KW-0812">Transmembrane</keyword>
<gene>
    <name evidence="4" type="ordered locus">RPA3983</name>
</gene>
<dbReference type="CDD" id="cd05237">
    <property type="entry name" value="UDP_invert_4-6DH_SDR_e"/>
    <property type="match status" value="1"/>
</dbReference>
<dbReference type="AlphaFoldDB" id="Q6N2R6"/>
<protein>
    <submittedName>
        <fullName evidence="4">Nucleotide sugar epimerase/dehydratase</fullName>
    </submittedName>
</protein>
<dbReference type="STRING" id="258594.RPA3983"/>
<feature type="transmembrane region" description="Helical" evidence="2">
    <location>
        <begin position="153"/>
        <end position="172"/>
    </location>
</feature>
<feature type="transmembrane region" description="Helical" evidence="2">
    <location>
        <begin position="80"/>
        <end position="99"/>
    </location>
</feature>
<dbReference type="Gene3D" id="3.40.50.720">
    <property type="entry name" value="NAD(P)-binding Rossmann-like Domain"/>
    <property type="match status" value="2"/>
</dbReference>
<sequence length="673" mass="74298">MCCPVSAPPRWWRGRVRGSPDHGDRSGSSRESRTMLTSIRSFTYRNWLIALHDLLATAAAVLLSFYLRFDGENLLDRLPLLLKILPYFVVFSFFVCYLFQLTTTKWRFISIPDLLNILRAASVLTIALLVLDYIFLAPNMYGTFFLGKTTIVLYWFLEVFFLAGSRLAYRYFRYTRTRNKARRLDAAPTLLIGRAADAEVFLRAVESGAVQRLWPVGILSPAFSDRGQTIRGLPVLGGIDDLHNVIADFAHRNRPIERAVMMPSAFDAEAQPESVLMRARKLGLTVSRLPSLEESRDTPRLAPVAVEDLLLRPSVKIDYDRLEGLLKGKSIVVTGGGGSIGFEMCDRVTTFGAARLLVIENSEPALYAAMEKLLAKVSKTKVEGRIADIRDRDRVFDLIGAFKPDLVFHAAALKHVPILERDWGEGVKTNIFGSVNVADAARASGAEAMVMISTDKAIEPVSMLGLTKRFAELYCQALDRELTTSVGDKPAMRLISVRFGNVLASNGSVVPKFKAQIEAGGPVTVTHPDMVRYFMTIREACDLVITAATHALRSRHADASVFVLSMGQPVKIVELAERMIRLSGLQPGYDIEIVFTGVRPGERLHEILFAEHEPTTEIGIPGIMAACPNELPLATLRQGLTALETAIAAGCHDEVVAILKGAVPEFRIEPTAP</sequence>
<feature type="transmembrane region" description="Helical" evidence="2">
    <location>
        <begin position="120"/>
        <end position="141"/>
    </location>
</feature>
<evidence type="ECO:0000256" key="1">
    <source>
        <dbReference type="ARBA" id="ARBA00007430"/>
    </source>
</evidence>
<feature type="domain" description="Polysaccharide biosynthesis protein CapD-like" evidence="3">
    <location>
        <begin position="331"/>
        <end position="626"/>
    </location>
</feature>
<reference evidence="4" key="1">
    <citation type="journal article" date="2004" name="Nat. Biotechnol.">
        <title>Complete genome sequence of the metabolically versatile photosynthetic bacterium Rhodopseudomonas palustris.</title>
        <authorList>
            <person name="Larimer F.W."/>
            <person name="Chain P."/>
            <person name="Hauser L."/>
            <person name="Lamerdin J."/>
            <person name="Malfatti S."/>
            <person name="Do L."/>
            <person name="Land M.L."/>
            <person name="Pelletier D.A."/>
            <person name="Beatty J.T."/>
            <person name="Lang A.S."/>
            <person name="Tabita F.R."/>
            <person name="Gibson J.L."/>
            <person name="Hanson T.E."/>
            <person name="Bobst C."/>
            <person name="Torres J.L."/>
            <person name="Peres C."/>
            <person name="Harrison F.H."/>
            <person name="Gibson J."/>
            <person name="Harwood C.S."/>
        </authorList>
    </citation>
    <scope>NUCLEOTIDE SEQUENCE [LARGE SCALE GENOMIC DNA]</scope>
    <source>
        <strain evidence="4">CGA009</strain>
    </source>
</reference>
<dbReference type="Pfam" id="PF02719">
    <property type="entry name" value="Polysacc_synt_2"/>
    <property type="match status" value="1"/>
</dbReference>
<evidence type="ECO:0000259" key="3">
    <source>
        <dbReference type="Pfam" id="PF02719"/>
    </source>
</evidence>